<dbReference type="EMBL" id="JADBJN010000004">
    <property type="protein sequence ID" value="KAG5668955.1"/>
    <property type="molecule type" value="Genomic_DNA"/>
</dbReference>
<comment type="caution">
    <text evidence="2">The sequence shown here is derived from an EMBL/GenBank/DDBJ whole genome shotgun (WGS) entry which is preliminary data.</text>
</comment>
<proteinExistence type="predicted"/>
<protein>
    <submittedName>
        <fullName evidence="2">Uncharacterized protein</fullName>
    </submittedName>
</protein>
<accession>A0A9J6BHF6</accession>
<keyword evidence="3" id="KW-1185">Reference proteome</keyword>
<organism evidence="2 3">
    <name type="scientific">Polypedilum vanderplanki</name>
    <name type="common">Sleeping chironomid midge</name>
    <dbReference type="NCBI Taxonomy" id="319348"/>
    <lineage>
        <taxon>Eukaryota</taxon>
        <taxon>Metazoa</taxon>
        <taxon>Ecdysozoa</taxon>
        <taxon>Arthropoda</taxon>
        <taxon>Hexapoda</taxon>
        <taxon>Insecta</taxon>
        <taxon>Pterygota</taxon>
        <taxon>Neoptera</taxon>
        <taxon>Endopterygota</taxon>
        <taxon>Diptera</taxon>
        <taxon>Nematocera</taxon>
        <taxon>Chironomoidea</taxon>
        <taxon>Chironomidae</taxon>
        <taxon>Chironominae</taxon>
        <taxon>Polypedilum</taxon>
        <taxon>Polypedilum</taxon>
    </lineage>
</organism>
<gene>
    <name evidence="2" type="ORF">PVAND_016861</name>
</gene>
<reference evidence="2" key="1">
    <citation type="submission" date="2021-03" db="EMBL/GenBank/DDBJ databases">
        <title>Chromosome level genome of the anhydrobiotic midge Polypedilum vanderplanki.</title>
        <authorList>
            <person name="Yoshida Y."/>
            <person name="Kikawada T."/>
            <person name="Gusev O."/>
        </authorList>
    </citation>
    <scope>NUCLEOTIDE SEQUENCE</scope>
    <source>
        <strain evidence="2">NIAS01</strain>
        <tissue evidence="2">Whole body or cell culture</tissue>
    </source>
</reference>
<feature type="region of interest" description="Disordered" evidence="1">
    <location>
        <begin position="1"/>
        <end position="25"/>
    </location>
</feature>
<sequence length="451" mass="52548">MMPKAMRSRDIVNADPEQCQSGNITGIHPSRVYQKVRSEALAKNDRAINDLDDLTEELKYEQSIGRKFIQKIDLYPFSTILINEDNMKILKNELQSKRVIYINIDATGGILRKVSEAPLLHHTLILPVKANDANRSHVLINLGELITVDSCSFNIEYFLRFYKNKFLNITKENRMAQIFVTDKSFANINAIINSQNNMTLREYLDTTYQICIGNRNIEHLTLAMLCSSHITKNWKDEIKKHFQHLNKEEFFFICSLIGHSMTIEIYDDLANFLKLIIRLFCTPKKNLDYQSILNQIHHTLAMNKDCNMTNEDEQQIDTDDDLSILSSKTIYQSSPFFKFFNDFATQLIDEQFFQDESDDNPFYSTIFVKEFMKKSISLIPLWSASLPKLLLMHETYRRANNGYIEGYFGNLKSSLRSNTTIGKLGSIKIGRYIRFIKEKNKIDFQKRLNLK</sequence>
<evidence type="ECO:0000313" key="3">
    <source>
        <dbReference type="Proteomes" id="UP001107558"/>
    </source>
</evidence>
<dbReference type="OrthoDB" id="6772305at2759"/>
<evidence type="ECO:0000313" key="2">
    <source>
        <dbReference type="EMBL" id="KAG5668955.1"/>
    </source>
</evidence>
<name>A0A9J6BHF6_POLVA</name>
<dbReference type="Proteomes" id="UP001107558">
    <property type="component" value="Chromosome 4"/>
</dbReference>
<evidence type="ECO:0000256" key="1">
    <source>
        <dbReference type="SAM" id="MobiDB-lite"/>
    </source>
</evidence>
<dbReference type="AlphaFoldDB" id="A0A9J6BHF6"/>